<dbReference type="InterPro" id="IPR003817">
    <property type="entry name" value="PS_Dcarbxylase"/>
</dbReference>
<evidence type="ECO:0000313" key="4">
    <source>
        <dbReference type="EMBL" id="EPS40020.1"/>
    </source>
</evidence>
<keyword evidence="1" id="KW-0210">Decarboxylase</keyword>
<name>S8AAL9_DACHA</name>
<dbReference type="OrthoDB" id="5973539at2759"/>
<dbReference type="PANTHER" id="PTHR10067">
    <property type="entry name" value="PHOSPHATIDYLSERINE DECARBOXYLASE"/>
    <property type="match status" value="1"/>
</dbReference>
<dbReference type="Pfam" id="PF02666">
    <property type="entry name" value="PS_Dcarbxylase"/>
    <property type="match status" value="1"/>
</dbReference>
<reference evidence="5" key="2">
    <citation type="submission" date="2013-04" db="EMBL/GenBank/DDBJ databases">
        <title>Genomic mechanisms accounting for the adaptation to parasitism in nematode-trapping fungi.</title>
        <authorList>
            <person name="Ahren D.G."/>
        </authorList>
    </citation>
    <scope>NUCLEOTIDE SEQUENCE [LARGE SCALE GENOMIC DNA]</scope>
    <source>
        <strain evidence="5">CBS 200.50</strain>
    </source>
</reference>
<proteinExistence type="predicted"/>
<feature type="compositionally biased region" description="Basic residues" evidence="3">
    <location>
        <begin position="315"/>
        <end position="329"/>
    </location>
</feature>
<feature type="region of interest" description="Disordered" evidence="3">
    <location>
        <begin position="302"/>
        <end position="340"/>
    </location>
</feature>
<evidence type="ECO:0008006" key="6">
    <source>
        <dbReference type="Google" id="ProtNLM"/>
    </source>
</evidence>
<dbReference type="STRING" id="1284197.S8AAL9"/>
<dbReference type="eggNOG" id="KOG2419">
    <property type="taxonomic scope" value="Eukaryota"/>
</dbReference>
<dbReference type="EMBL" id="AQGS01000439">
    <property type="protein sequence ID" value="EPS40020.1"/>
    <property type="molecule type" value="Genomic_DNA"/>
</dbReference>
<evidence type="ECO:0000256" key="2">
    <source>
        <dbReference type="ARBA" id="ARBA00023239"/>
    </source>
</evidence>
<comment type="caution">
    <text evidence="4">The sequence shown here is derived from an EMBL/GenBank/DDBJ whole genome shotgun (WGS) entry which is preliminary data.</text>
</comment>
<reference evidence="4 5" key="1">
    <citation type="journal article" date="2013" name="PLoS Genet.">
        <title>Genomic mechanisms accounting for the adaptation to parasitism in nematode-trapping fungi.</title>
        <authorList>
            <person name="Meerupati T."/>
            <person name="Andersson K.M."/>
            <person name="Friman E."/>
            <person name="Kumar D."/>
            <person name="Tunlid A."/>
            <person name="Ahren D."/>
        </authorList>
    </citation>
    <scope>NUCLEOTIDE SEQUENCE [LARGE SCALE GENOMIC DNA]</scope>
    <source>
        <strain evidence="4 5">CBS 200.50</strain>
    </source>
</reference>
<dbReference type="Proteomes" id="UP000015100">
    <property type="component" value="Unassembled WGS sequence"/>
</dbReference>
<evidence type="ECO:0000256" key="3">
    <source>
        <dbReference type="SAM" id="MobiDB-lite"/>
    </source>
</evidence>
<dbReference type="OMA" id="DNISYFQ"/>
<evidence type="ECO:0000313" key="5">
    <source>
        <dbReference type="Proteomes" id="UP000015100"/>
    </source>
</evidence>
<dbReference type="GO" id="GO:0004609">
    <property type="term" value="F:phosphatidylserine decarboxylase activity"/>
    <property type="evidence" value="ECO:0007669"/>
    <property type="project" value="InterPro"/>
</dbReference>
<protein>
    <recommendedName>
        <fullName evidence="6">Phosphatidylserine decarboxylase</fullName>
    </recommendedName>
</protein>
<dbReference type="GO" id="GO:0008654">
    <property type="term" value="P:phospholipid biosynthetic process"/>
    <property type="evidence" value="ECO:0007669"/>
    <property type="project" value="InterPro"/>
</dbReference>
<accession>S8AAL9</accession>
<sequence length="461" mass="52314">MYYKNGTKTVHRVTQSLINLVGANSWEYRFTKAILSAKECGCSELAHLNTLEDFYDYLDDFLHWVPSEDKTGYKVYQELCAYHHVLAQPTVVGLQSTIYPGCETREELSELSQWMVMFSNSIGMWLDEKPNKSLTKETFETFLKTPHTYPDGRPGYRVNEYKLPGDGTGNWWDYSFNDFFTREFVDIDKQRPVGHPEDPLVICNGADSSFDGAWPIEEDATVAFNYHNAQQVEIKSLPYNISQLLDGSEYSKKFAGGTFMHAFLGPADYHRQHAPVSGVVLEAKVVPGNVYLEVYVKQEPGKAPSLAPRRPLNPVKRRRPARHERKGKKGIPAGEDGDDDMVDLDAPDYPGYQFSQARGMIVIKSDTIGLVAFLPIGMSHVSSVVIRDEIKPGYKVTKGEELSMFMFGGSDYIMCFQKGVKLDFEKFGVEKNKWCAARCGYIKATVTEDFKTLEQYQPYWG</sequence>
<evidence type="ECO:0000256" key="1">
    <source>
        <dbReference type="ARBA" id="ARBA00022793"/>
    </source>
</evidence>
<gene>
    <name evidence="4" type="ORF">H072_6161</name>
</gene>
<dbReference type="HOGENOM" id="CLU_043148_1_1_1"/>
<keyword evidence="2" id="KW-0456">Lyase</keyword>
<keyword evidence="5" id="KW-1185">Reference proteome</keyword>
<organism evidence="4 5">
    <name type="scientific">Dactylellina haptotyla (strain CBS 200.50)</name>
    <name type="common">Nematode-trapping fungus</name>
    <name type="synonym">Monacrosporium haptotylum</name>
    <dbReference type="NCBI Taxonomy" id="1284197"/>
    <lineage>
        <taxon>Eukaryota</taxon>
        <taxon>Fungi</taxon>
        <taxon>Dikarya</taxon>
        <taxon>Ascomycota</taxon>
        <taxon>Pezizomycotina</taxon>
        <taxon>Orbiliomycetes</taxon>
        <taxon>Orbiliales</taxon>
        <taxon>Orbiliaceae</taxon>
        <taxon>Dactylellina</taxon>
    </lineage>
</organism>
<dbReference type="AlphaFoldDB" id="S8AAL9"/>
<dbReference type="PANTHER" id="PTHR10067:SF13">
    <property type="entry name" value="PHOSPHATIDYLSERINE DECARBOXYLASE"/>
    <property type="match status" value="1"/>
</dbReference>